<dbReference type="AlphaFoldDB" id="A0AAV4DDG8"/>
<dbReference type="EMBL" id="BLXT01007728">
    <property type="protein sequence ID" value="GFO41911.1"/>
    <property type="molecule type" value="Genomic_DNA"/>
</dbReference>
<dbReference type="Proteomes" id="UP000735302">
    <property type="component" value="Unassembled WGS sequence"/>
</dbReference>
<evidence type="ECO:0000313" key="2">
    <source>
        <dbReference type="Proteomes" id="UP000735302"/>
    </source>
</evidence>
<evidence type="ECO:0000313" key="1">
    <source>
        <dbReference type="EMBL" id="GFO41911.1"/>
    </source>
</evidence>
<protein>
    <submittedName>
        <fullName evidence="1">Reverse transcriptase</fullName>
    </submittedName>
</protein>
<accession>A0AAV4DDG8</accession>
<gene>
    <name evidence="1" type="ORF">PoB_006841600</name>
</gene>
<organism evidence="1 2">
    <name type="scientific">Plakobranchus ocellatus</name>
    <dbReference type="NCBI Taxonomy" id="259542"/>
    <lineage>
        <taxon>Eukaryota</taxon>
        <taxon>Metazoa</taxon>
        <taxon>Spiralia</taxon>
        <taxon>Lophotrochozoa</taxon>
        <taxon>Mollusca</taxon>
        <taxon>Gastropoda</taxon>
        <taxon>Heterobranchia</taxon>
        <taxon>Euthyneura</taxon>
        <taxon>Panpulmonata</taxon>
        <taxon>Sacoglossa</taxon>
        <taxon>Placobranchoidea</taxon>
        <taxon>Plakobranchidae</taxon>
        <taxon>Plakobranchus</taxon>
    </lineage>
</organism>
<sequence>MFVQKLLGPFLVYESCTSTVVSIKVKINGSTRKWIGVSPGLADVAKYCSKAKLRLSLKSIVVEYKCGKCTLKTMLKDLEDPAVRFIQPQLRIGRTWKVDGAVNQTKEGLKMAAAIGLTQTGGK</sequence>
<keyword evidence="1" id="KW-0695">RNA-directed DNA polymerase</keyword>
<keyword evidence="1" id="KW-0808">Transferase</keyword>
<keyword evidence="2" id="KW-1185">Reference proteome</keyword>
<dbReference type="GO" id="GO:0003964">
    <property type="term" value="F:RNA-directed DNA polymerase activity"/>
    <property type="evidence" value="ECO:0007669"/>
    <property type="project" value="UniProtKB-KW"/>
</dbReference>
<name>A0AAV4DDG8_9GAST</name>
<comment type="caution">
    <text evidence="1">The sequence shown here is derived from an EMBL/GenBank/DDBJ whole genome shotgun (WGS) entry which is preliminary data.</text>
</comment>
<proteinExistence type="predicted"/>
<reference evidence="1 2" key="1">
    <citation type="journal article" date="2021" name="Elife">
        <title>Chloroplast acquisition without the gene transfer in kleptoplastic sea slugs, Plakobranchus ocellatus.</title>
        <authorList>
            <person name="Maeda T."/>
            <person name="Takahashi S."/>
            <person name="Yoshida T."/>
            <person name="Shimamura S."/>
            <person name="Takaki Y."/>
            <person name="Nagai Y."/>
            <person name="Toyoda A."/>
            <person name="Suzuki Y."/>
            <person name="Arimoto A."/>
            <person name="Ishii H."/>
            <person name="Satoh N."/>
            <person name="Nishiyama T."/>
            <person name="Hasebe M."/>
            <person name="Maruyama T."/>
            <person name="Minagawa J."/>
            <person name="Obokata J."/>
            <person name="Shigenobu S."/>
        </authorList>
    </citation>
    <scope>NUCLEOTIDE SEQUENCE [LARGE SCALE GENOMIC DNA]</scope>
</reference>
<keyword evidence="1" id="KW-0548">Nucleotidyltransferase</keyword>